<gene>
    <name evidence="4" type="ORF">BS297_22415</name>
    <name evidence="5" type="ORF">G9444_1030</name>
</gene>
<feature type="domain" description="Mammalian cell entry C-terminal" evidence="3">
    <location>
        <begin position="119"/>
        <end position="289"/>
    </location>
</feature>
<dbReference type="EMBL" id="MRBO01000599">
    <property type="protein sequence ID" value="KAB2583092.1"/>
    <property type="molecule type" value="Genomic_DNA"/>
</dbReference>
<dbReference type="InterPro" id="IPR052336">
    <property type="entry name" value="MlaD_Phospholipid_Transporter"/>
</dbReference>
<protein>
    <submittedName>
        <fullName evidence="4">Mammalian cell entry protein</fullName>
    </submittedName>
    <submittedName>
        <fullName evidence="5">Phospholipid/cholesterol/gamma-HCH transport system substrate-binding protein</fullName>
    </submittedName>
</protein>
<dbReference type="Pfam" id="PF11887">
    <property type="entry name" value="Mce4_CUP1"/>
    <property type="match status" value="1"/>
</dbReference>
<evidence type="ECO:0000259" key="3">
    <source>
        <dbReference type="Pfam" id="PF11887"/>
    </source>
</evidence>
<dbReference type="Pfam" id="PF02470">
    <property type="entry name" value="MlaD"/>
    <property type="match status" value="1"/>
</dbReference>
<reference evidence="5 7" key="2">
    <citation type="submission" date="2020-03" db="EMBL/GenBank/DDBJ databases">
        <title>Screen low temperature-resistant strains for efficient degradation of petroleum hydrocarbons under the low temperature.</title>
        <authorList>
            <person name="Wang Y."/>
            <person name="Chen J."/>
        </authorList>
    </citation>
    <scope>NUCLEOTIDE SEQUENCE [LARGE SCALE GENOMIC DNA]</scope>
    <source>
        <strain evidence="5 7">KB1</strain>
    </source>
</reference>
<dbReference type="GeneID" id="57488895"/>
<dbReference type="STRING" id="1833.XU06_04545"/>
<evidence type="ECO:0000259" key="2">
    <source>
        <dbReference type="Pfam" id="PF02470"/>
    </source>
</evidence>
<dbReference type="Proteomes" id="UP000325576">
    <property type="component" value="Unassembled WGS sequence"/>
</dbReference>
<evidence type="ECO:0000313" key="6">
    <source>
        <dbReference type="Proteomes" id="UP000325576"/>
    </source>
</evidence>
<dbReference type="GO" id="GO:0005576">
    <property type="term" value="C:extracellular region"/>
    <property type="evidence" value="ECO:0007669"/>
    <property type="project" value="TreeGrafter"/>
</dbReference>
<dbReference type="OrthoDB" id="5241191at2"/>
<sequence>MTPTRERNPVQIGVIGLVLAVATVGAALQYDQLQFINGGIRYSAYFQDAGGLVTGDDVTMAGVKVGKVSDVELDDQKVLVTFTVQDGVALGEQTAADIKTNTVLGRKSLAVRPEGSGLLRTDTPIPVERTNSPYSLNDALGDLGTTVSELDTEQINDSLNAISDTLADTPPELRTALDGMTRLSQSINSRDESLLQLLSRAEDVTKILSDRSGQIDSLLVDGNKLFAELSLRRDAISELIVNTGAVSRQLSALVQENEAQMGPTLEKLNSVAEVLQQNKDNIAGALDGLGPYITALGETVASGPFFDAFIINILPSNWWKTLVDTSVAPEQVPGDLEDFFPGIPPTIRGPGE</sequence>
<dbReference type="InterPro" id="IPR003399">
    <property type="entry name" value="Mce/MlaD"/>
</dbReference>
<dbReference type="AlphaFoldDB" id="A0A0C3ADI3"/>
<evidence type="ECO:0000313" key="7">
    <source>
        <dbReference type="Proteomes" id="UP000502345"/>
    </source>
</evidence>
<name>A0A0C3ADI3_RHOER</name>
<evidence type="ECO:0000256" key="1">
    <source>
        <dbReference type="SAM" id="Phobius"/>
    </source>
</evidence>
<feature type="transmembrane region" description="Helical" evidence="1">
    <location>
        <begin position="12"/>
        <end position="30"/>
    </location>
</feature>
<accession>A0A0C3ADI3</accession>
<dbReference type="PRINTS" id="PR01782">
    <property type="entry name" value="MCEVIRFACTOR"/>
</dbReference>
<dbReference type="Proteomes" id="UP000502345">
    <property type="component" value="Chromosome"/>
</dbReference>
<dbReference type="PANTHER" id="PTHR33371:SF18">
    <property type="entry name" value="MCE-FAMILY PROTEIN MCE3C"/>
    <property type="match status" value="1"/>
</dbReference>
<organism evidence="4 6">
    <name type="scientific">Rhodococcus erythropolis</name>
    <name type="common">Arthrobacter picolinophilus</name>
    <dbReference type="NCBI Taxonomy" id="1833"/>
    <lineage>
        <taxon>Bacteria</taxon>
        <taxon>Bacillati</taxon>
        <taxon>Actinomycetota</taxon>
        <taxon>Actinomycetes</taxon>
        <taxon>Mycobacteriales</taxon>
        <taxon>Nocardiaceae</taxon>
        <taxon>Rhodococcus</taxon>
        <taxon>Rhodococcus erythropolis group</taxon>
    </lineage>
</organism>
<keyword evidence="1" id="KW-1133">Transmembrane helix</keyword>
<proteinExistence type="predicted"/>
<keyword evidence="1" id="KW-0472">Membrane</keyword>
<keyword evidence="1" id="KW-0812">Transmembrane</keyword>
<feature type="domain" description="Mce/MlaD" evidence="2">
    <location>
        <begin position="39"/>
        <end position="113"/>
    </location>
</feature>
<evidence type="ECO:0000313" key="5">
    <source>
        <dbReference type="EMBL" id="QIP38274.1"/>
    </source>
</evidence>
<dbReference type="PANTHER" id="PTHR33371">
    <property type="entry name" value="INTERMEMBRANE PHOSPHOLIPID TRANSPORT SYSTEM BINDING PROTEIN MLAD-RELATED"/>
    <property type="match status" value="1"/>
</dbReference>
<reference evidence="4 6" key="1">
    <citation type="journal article" date="2017" name="Poromechanics V (2013)">
        <title>Genomic Characterization of the Arsenic-Tolerant Actinobacterium, &lt;i&gt;Rhodococcus erythropolis&lt;/i&gt; S43.</title>
        <authorList>
            <person name="Retamal-Morales G."/>
            <person name="Mehnert M."/>
            <person name="Schwabe R."/>
            <person name="Tischler D."/>
            <person name="Schloemann M."/>
            <person name="Levican G.J."/>
        </authorList>
    </citation>
    <scope>NUCLEOTIDE SEQUENCE [LARGE SCALE GENOMIC DNA]</scope>
    <source>
        <strain evidence="4 6">S43</strain>
    </source>
</reference>
<dbReference type="RefSeq" id="WP_003945728.1">
    <property type="nucleotide sequence ID" value="NZ_CP050124.1"/>
</dbReference>
<evidence type="ECO:0000313" key="4">
    <source>
        <dbReference type="EMBL" id="KAB2583092.1"/>
    </source>
</evidence>
<dbReference type="InterPro" id="IPR024516">
    <property type="entry name" value="Mce_C"/>
</dbReference>
<dbReference type="InterPro" id="IPR005693">
    <property type="entry name" value="Mce"/>
</dbReference>
<dbReference type="NCBIfam" id="TIGR00996">
    <property type="entry name" value="Mtu_fam_mce"/>
    <property type="match status" value="1"/>
</dbReference>
<dbReference type="EMBL" id="CP050124">
    <property type="protein sequence ID" value="QIP38274.1"/>
    <property type="molecule type" value="Genomic_DNA"/>
</dbReference>